<dbReference type="EMBL" id="AJJU01000037">
    <property type="protein sequence ID" value="EID72321.1"/>
    <property type="molecule type" value="Genomic_DNA"/>
</dbReference>
<dbReference type="STRING" id="946077.W5A_12476"/>
<keyword evidence="2" id="KW-1185">Reference proteome</keyword>
<dbReference type="AlphaFoldDB" id="I0W7F5"/>
<dbReference type="RefSeq" id="WP_008241186.1">
    <property type="nucleotide sequence ID" value="NZ_AJJU01000037.1"/>
</dbReference>
<reference evidence="1 2" key="1">
    <citation type="journal article" date="2012" name="J. Bacteriol.">
        <title>Genome Sequence of the Halotolerant Bacterium Imtechella halotolerans K1T.</title>
        <authorList>
            <person name="Kumar S."/>
            <person name="Vikram S."/>
            <person name="Subramanian S."/>
            <person name="Raghava G.P."/>
            <person name="Pinnaka A.K."/>
        </authorList>
    </citation>
    <scope>NUCLEOTIDE SEQUENCE [LARGE SCALE GENOMIC DNA]</scope>
    <source>
        <strain evidence="1 2">K1</strain>
    </source>
</reference>
<comment type="caution">
    <text evidence="1">The sequence shown here is derived from an EMBL/GenBank/DDBJ whole genome shotgun (WGS) entry which is preliminary data.</text>
</comment>
<proteinExistence type="predicted"/>
<sequence>MQNIITSIVSNDTLHAKWLNTLSYLENVGARKIAACQNPYMVDLTMLKHAAEEHRHAYYLKKQLHKLNTKTCEYYDSKDLFAPILSKQYLQKLDLASSHYLKEIIGVQSTELRFLSYLFVTYAIELRADVLYPMYQEVLSRLKSKVMVKSIIIEEEGHLEEMIHMLSKFDNDWQRHISPLLKLEEELFSDWFKEVSKEVVAHESFARGMAD</sequence>
<accession>I0W7F5</accession>
<dbReference type="SUPFAM" id="SSF47240">
    <property type="entry name" value="Ferritin-like"/>
    <property type="match status" value="1"/>
</dbReference>
<organism evidence="1 2">
    <name type="scientific">Imtechella halotolerans K1</name>
    <dbReference type="NCBI Taxonomy" id="946077"/>
    <lineage>
        <taxon>Bacteria</taxon>
        <taxon>Pseudomonadati</taxon>
        <taxon>Bacteroidota</taxon>
        <taxon>Flavobacteriia</taxon>
        <taxon>Flavobacteriales</taxon>
        <taxon>Flavobacteriaceae</taxon>
        <taxon>Imtechella</taxon>
    </lineage>
</organism>
<evidence type="ECO:0000313" key="1">
    <source>
        <dbReference type="EMBL" id="EID72321.1"/>
    </source>
</evidence>
<dbReference type="eggNOG" id="ENOG502ZC53">
    <property type="taxonomic scope" value="Bacteria"/>
</dbReference>
<dbReference type="PATRIC" id="fig|946077.3.peg.2522"/>
<protein>
    <submittedName>
        <fullName evidence="1">Uncharacterized protein</fullName>
    </submittedName>
</protein>
<gene>
    <name evidence="1" type="ORF">W5A_12476</name>
</gene>
<dbReference type="InterPro" id="IPR009078">
    <property type="entry name" value="Ferritin-like_SF"/>
</dbReference>
<name>I0W7F5_9FLAO</name>
<dbReference type="OrthoDB" id="338241at2"/>
<dbReference type="Proteomes" id="UP000005938">
    <property type="component" value="Unassembled WGS sequence"/>
</dbReference>
<evidence type="ECO:0000313" key="2">
    <source>
        <dbReference type="Proteomes" id="UP000005938"/>
    </source>
</evidence>